<protein>
    <submittedName>
        <fullName evidence="1">Uncharacterized protein</fullName>
    </submittedName>
</protein>
<accession>A0A6G1DCT6</accession>
<evidence type="ECO:0000313" key="2">
    <source>
        <dbReference type="Proteomes" id="UP000479710"/>
    </source>
</evidence>
<keyword evidence="2" id="KW-1185">Reference proteome</keyword>
<proteinExistence type="predicted"/>
<evidence type="ECO:0000313" key="1">
    <source>
        <dbReference type="EMBL" id="KAF0910297.1"/>
    </source>
</evidence>
<dbReference type="EMBL" id="SPHZ02000006">
    <property type="protein sequence ID" value="KAF0910297.1"/>
    <property type="molecule type" value="Genomic_DNA"/>
</dbReference>
<sequence length="76" mass="7994">MTRLPSDELADAASIVEAAVEAKLSGGGGEASKCKGRKARVEAGDAMSMQLVGPERFQRQPRFQRASGSYGLLLAI</sequence>
<name>A0A6G1DCT6_9ORYZ</name>
<comment type="caution">
    <text evidence="1">The sequence shown here is derived from an EMBL/GenBank/DDBJ whole genome shotgun (WGS) entry which is preliminary data.</text>
</comment>
<organism evidence="1 2">
    <name type="scientific">Oryza meyeriana var. granulata</name>
    <dbReference type="NCBI Taxonomy" id="110450"/>
    <lineage>
        <taxon>Eukaryota</taxon>
        <taxon>Viridiplantae</taxon>
        <taxon>Streptophyta</taxon>
        <taxon>Embryophyta</taxon>
        <taxon>Tracheophyta</taxon>
        <taxon>Spermatophyta</taxon>
        <taxon>Magnoliopsida</taxon>
        <taxon>Liliopsida</taxon>
        <taxon>Poales</taxon>
        <taxon>Poaceae</taxon>
        <taxon>BOP clade</taxon>
        <taxon>Oryzoideae</taxon>
        <taxon>Oryzeae</taxon>
        <taxon>Oryzinae</taxon>
        <taxon>Oryza</taxon>
        <taxon>Oryza meyeriana</taxon>
    </lineage>
</organism>
<dbReference type="Proteomes" id="UP000479710">
    <property type="component" value="Unassembled WGS sequence"/>
</dbReference>
<dbReference type="AlphaFoldDB" id="A0A6G1DCT6"/>
<reference evidence="1 2" key="1">
    <citation type="submission" date="2019-11" db="EMBL/GenBank/DDBJ databases">
        <title>Whole genome sequence of Oryza granulata.</title>
        <authorList>
            <person name="Li W."/>
        </authorList>
    </citation>
    <scope>NUCLEOTIDE SEQUENCE [LARGE SCALE GENOMIC DNA]</scope>
    <source>
        <strain evidence="2">cv. Menghai</strain>
        <tissue evidence="1">Leaf</tissue>
    </source>
</reference>
<gene>
    <name evidence="1" type="ORF">E2562_001481</name>
</gene>